<proteinExistence type="inferred from homology"/>
<comment type="subcellular location">
    <subcellularLocation>
        <location evidence="2">Secreted</location>
    </subcellularLocation>
</comment>
<evidence type="ECO:0000313" key="17">
    <source>
        <dbReference type="Proteomes" id="UP001642540"/>
    </source>
</evidence>
<dbReference type="PANTHER" id="PTHR10340">
    <property type="entry name" value="SPHINGOMYELIN PHOSPHODIESTERASE"/>
    <property type="match status" value="1"/>
</dbReference>
<dbReference type="Pfam" id="PF00149">
    <property type="entry name" value="Metallophos"/>
    <property type="match status" value="1"/>
</dbReference>
<dbReference type="InterPro" id="IPR011160">
    <property type="entry name" value="Sphingomy_PDE"/>
</dbReference>
<dbReference type="InterPro" id="IPR041805">
    <property type="entry name" value="ASMase/PPN1_MPP"/>
</dbReference>
<evidence type="ECO:0000256" key="7">
    <source>
        <dbReference type="ARBA" id="ARBA00022801"/>
    </source>
</evidence>
<dbReference type="EMBL" id="CAXLJM020000024">
    <property type="protein sequence ID" value="CAL8091474.1"/>
    <property type="molecule type" value="Genomic_DNA"/>
</dbReference>
<gene>
    <name evidence="16" type="ORF">ODALV1_LOCUS7944</name>
</gene>
<dbReference type="InterPro" id="IPR011001">
    <property type="entry name" value="Saposin-like"/>
</dbReference>
<evidence type="ECO:0000256" key="12">
    <source>
        <dbReference type="ARBA" id="ARBA00047268"/>
    </source>
</evidence>
<keyword evidence="7 13" id="KW-0378">Hydrolase</keyword>
<organism evidence="16 17">
    <name type="scientific">Orchesella dallaii</name>
    <dbReference type="NCBI Taxonomy" id="48710"/>
    <lineage>
        <taxon>Eukaryota</taxon>
        <taxon>Metazoa</taxon>
        <taxon>Ecdysozoa</taxon>
        <taxon>Arthropoda</taxon>
        <taxon>Hexapoda</taxon>
        <taxon>Collembola</taxon>
        <taxon>Entomobryomorpha</taxon>
        <taxon>Entomobryoidea</taxon>
        <taxon>Orchesellidae</taxon>
        <taxon>Orchesellinae</taxon>
        <taxon>Orchesella</taxon>
    </lineage>
</organism>
<dbReference type="SUPFAM" id="SSF56300">
    <property type="entry name" value="Metallo-dependent phosphatases"/>
    <property type="match status" value="1"/>
</dbReference>
<protein>
    <recommendedName>
        <fullName evidence="13">Sphingomyelin phosphodiesterase</fullName>
        <ecNumber evidence="13">3.1.4.12</ecNumber>
    </recommendedName>
</protein>
<comment type="caution">
    <text evidence="16">The sequence shown here is derived from an EMBL/GenBank/DDBJ whole genome shotgun (WGS) entry which is preliminary data.</text>
</comment>
<evidence type="ECO:0000256" key="1">
    <source>
        <dbReference type="ARBA" id="ARBA00001947"/>
    </source>
</evidence>
<evidence type="ECO:0000256" key="10">
    <source>
        <dbReference type="ARBA" id="ARBA00023180"/>
    </source>
</evidence>
<evidence type="ECO:0000256" key="2">
    <source>
        <dbReference type="ARBA" id="ARBA00004613"/>
    </source>
</evidence>
<dbReference type="PROSITE" id="PS50015">
    <property type="entry name" value="SAP_B"/>
    <property type="match status" value="1"/>
</dbReference>
<keyword evidence="4" id="KW-0964">Secreted</keyword>
<dbReference type="PANTHER" id="PTHR10340:SF34">
    <property type="entry name" value="SPHINGOMYELIN PHOSPHODIESTERASE"/>
    <property type="match status" value="1"/>
</dbReference>
<comment type="function">
    <text evidence="13">Converts sphingomyelin to ceramide.</text>
</comment>
<dbReference type="InterPro" id="IPR045473">
    <property type="entry name" value="ASM_C"/>
</dbReference>
<evidence type="ECO:0000256" key="8">
    <source>
        <dbReference type="ARBA" id="ARBA00022833"/>
    </source>
</evidence>
<keyword evidence="5" id="KW-0479">Metal-binding</keyword>
<evidence type="ECO:0000313" key="16">
    <source>
        <dbReference type="EMBL" id="CAL8091474.1"/>
    </source>
</evidence>
<dbReference type="InterPro" id="IPR004843">
    <property type="entry name" value="Calcineurin-like_PHP"/>
</dbReference>
<keyword evidence="9" id="KW-1015">Disulfide bond</keyword>
<feature type="chain" id="PRO_5045120815" description="Sphingomyelin phosphodiesterase" evidence="14">
    <location>
        <begin position="18"/>
        <end position="633"/>
    </location>
</feature>
<evidence type="ECO:0000256" key="9">
    <source>
        <dbReference type="ARBA" id="ARBA00023157"/>
    </source>
</evidence>
<reference evidence="16 17" key="1">
    <citation type="submission" date="2024-08" db="EMBL/GenBank/DDBJ databases">
        <authorList>
            <person name="Cucini C."/>
            <person name="Frati F."/>
        </authorList>
    </citation>
    <scope>NUCLEOTIDE SEQUENCE [LARGE SCALE GENOMIC DNA]</scope>
</reference>
<evidence type="ECO:0000256" key="5">
    <source>
        <dbReference type="ARBA" id="ARBA00022723"/>
    </source>
</evidence>
<evidence type="ECO:0000256" key="3">
    <source>
        <dbReference type="ARBA" id="ARBA00008234"/>
    </source>
</evidence>
<evidence type="ECO:0000256" key="14">
    <source>
        <dbReference type="SAM" id="SignalP"/>
    </source>
</evidence>
<evidence type="ECO:0000256" key="13">
    <source>
        <dbReference type="PIRNR" id="PIRNR000948"/>
    </source>
</evidence>
<keyword evidence="17" id="KW-1185">Reference proteome</keyword>
<accession>A0ABP1Q7A6</accession>
<evidence type="ECO:0000259" key="15">
    <source>
        <dbReference type="PROSITE" id="PS50015"/>
    </source>
</evidence>
<dbReference type="Gene3D" id="3.60.21.10">
    <property type="match status" value="1"/>
</dbReference>
<dbReference type="InterPro" id="IPR029052">
    <property type="entry name" value="Metallo-depent_PP-like"/>
</dbReference>
<keyword evidence="11 13" id="KW-0326">Glycosidase</keyword>
<feature type="signal peptide" evidence="14">
    <location>
        <begin position="1"/>
        <end position="17"/>
    </location>
</feature>
<dbReference type="SUPFAM" id="SSF47862">
    <property type="entry name" value="Saposin"/>
    <property type="match status" value="1"/>
</dbReference>
<name>A0ABP1Q7A6_9HEXA</name>
<evidence type="ECO:0000256" key="11">
    <source>
        <dbReference type="ARBA" id="ARBA00023295"/>
    </source>
</evidence>
<keyword evidence="6 14" id="KW-0732">Signal</keyword>
<feature type="domain" description="Saposin B-type" evidence="15">
    <location>
        <begin position="52"/>
        <end position="135"/>
    </location>
</feature>
<dbReference type="PIRSF" id="PIRSF000948">
    <property type="entry name" value="Sphingomy_PDE"/>
    <property type="match status" value="1"/>
</dbReference>
<keyword evidence="10" id="KW-0325">Glycoprotein</keyword>
<dbReference type="CDD" id="cd00842">
    <property type="entry name" value="MPP_ASMase"/>
    <property type="match status" value="1"/>
</dbReference>
<keyword evidence="8" id="KW-0862">Zinc</keyword>
<dbReference type="InterPro" id="IPR008139">
    <property type="entry name" value="SaposinB_dom"/>
</dbReference>
<dbReference type="Pfam" id="PF19272">
    <property type="entry name" value="ASMase_C"/>
    <property type="match status" value="1"/>
</dbReference>
<dbReference type="Proteomes" id="UP001642540">
    <property type="component" value="Unassembled WGS sequence"/>
</dbReference>
<sequence>MFKLLLFAFLLAPPVFTTPNNIFIDTLRPFKDDIRAWISTIGRDGSVGIQAEYFGCDLCSILIPLVNLALEKYETLEIQQMVITACKVLDLAPNPSICDPIIRSYTDQFLYILGPTNPNAASICGILNSGCGDVNPILEDWRVPMDKNKPEVVPRPRIPDDIETVKILQFTDIHLDPDYKVGTTTECGDGMPICCREVYGNPQNSSIRAAGKYGDFNCALPVDALDAMYRHSRANHSDAKYVFLTGDYVHSGVWLYNVTENSRAIKIATNNLATIFNDPAVKIYPLTGNHEPHVINLYPPVELWESHPDFSLAWLYDLVLAPFVQRDPNLLPRAEMERFLKYGYYSVSPEPGLRLIAINTNLCYDQNFWLAYNPQDPNGQLEWLAHELWRTELRGEQVIIIGHVQPEGCWPVWSEKFHAIVNRFEGIIRAQFYGHSHRPQHRVTFEKGTSRGTSVSFIAGSALTDGMNPGYAVYHFDGVRQGKTWDVVSQELVILKLQESNEKGEAVFETLTETRQQFGMKDLRPDSVLDMAMRMICNQTLLDNYLAFYSKGTDSRSYSRCLISDNVCKANIICNIVSSDSSDPAPCTEMTRLIEATTCRRAVENGNGGEEESSGARNLGSIALLGVALLLFV</sequence>
<comment type="similarity">
    <text evidence="3 13">Belongs to the acid sphingomyelinase family.</text>
</comment>
<comment type="catalytic activity">
    <reaction evidence="12">
        <text>a sphingomyelin + H2O = phosphocholine + an N-acylsphing-4-enine + H(+)</text>
        <dbReference type="Rhea" id="RHEA:19253"/>
        <dbReference type="ChEBI" id="CHEBI:15377"/>
        <dbReference type="ChEBI" id="CHEBI:15378"/>
        <dbReference type="ChEBI" id="CHEBI:17636"/>
        <dbReference type="ChEBI" id="CHEBI:52639"/>
        <dbReference type="ChEBI" id="CHEBI:295975"/>
        <dbReference type="EC" id="3.1.4.12"/>
    </reaction>
    <physiologicalReaction direction="left-to-right" evidence="12">
        <dbReference type="Rhea" id="RHEA:19254"/>
    </physiologicalReaction>
</comment>
<evidence type="ECO:0000256" key="4">
    <source>
        <dbReference type="ARBA" id="ARBA00022525"/>
    </source>
</evidence>
<evidence type="ECO:0000256" key="6">
    <source>
        <dbReference type="ARBA" id="ARBA00022729"/>
    </source>
</evidence>
<comment type="cofactor">
    <cofactor evidence="1">
        <name>Zn(2+)</name>
        <dbReference type="ChEBI" id="CHEBI:29105"/>
    </cofactor>
</comment>
<dbReference type="EC" id="3.1.4.12" evidence="13"/>